<dbReference type="SUPFAM" id="SSF53850">
    <property type="entry name" value="Periplasmic binding protein-like II"/>
    <property type="match status" value="1"/>
</dbReference>
<accession>A0ABW3DBW8</accession>
<sequence length="444" mass="49708">MKKHLAWMMMAILVLLTACSGNSPSSAGEHSSSGDQKTVVIAVTGSNRFLETAAQKFEDLHPDIHIEIKEYLAMPNTDGGTTSAISQADMEKYVQTVTTQALSGKASDLIDMTNLPQDKFVSKNVLVNLYDLMAQDSTFDKSRYYENILKSSQNGDGLYAMPFSFSPQFVAGKKSVLEKAGISIDDKTWTWGQFKNIAKKLQDQVGQDYVAFVNLLPNQLLADYIEKNYSDLVQDGKANFDSELFRGMMNEIKSMYDEGILQAEFSYDYDKALFSMTSLYNPAMDLINVLKEDTQLFNRPTSNGQSGGGEYSSYFTLGLNSKSQVQQEAWEFLKFLLSDEMQSSPELPSGYPIHKGIVDKKFHEAKEKLLQGGTLEVSGFPVEVPDNLDMSMVDERIATMKQQLENASKKLTSDMKVFSIAMEEFEAEEVSKLIQNRVTTYLNE</sequence>
<evidence type="ECO:0000313" key="2">
    <source>
        <dbReference type="EMBL" id="MFD0870047.1"/>
    </source>
</evidence>
<proteinExistence type="predicted"/>
<reference evidence="3" key="1">
    <citation type="journal article" date="2019" name="Int. J. Syst. Evol. Microbiol.">
        <title>The Global Catalogue of Microorganisms (GCM) 10K type strain sequencing project: providing services to taxonomists for standard genome sequencing and annotation.</title>
        <authorList>
            <consortium name="The Broad Institute Genomics Platform"/>
            <consortium name="The Broad Institute Genome Sequencing Center for Infectious Disease"/>
            <person name="Wu L."/>
            <person name="Ma J."/>
        </authorList>
    </citation>
    <scope>NUCLEOTIDE SEQUENCE [LARGE SCALE GENOMIC DNA]</scope>
    <source>
        <strain evidence="3">CCUG 57263</strain>
    </source>
</reference>
<organism evidence="2 3">
    <name type="scientific">Paenibacillus residui</name>
    <dbReference type="NCBI Taxonomy" id="629724"/>
    <lineage>
        <taxon>Bacteria</taxon>
        <taxon>Bacillati</taxon>
        <taxon>Bacillota</taxon>
        <taxon>Bacilli</taxon>
        <taxon>Bacillales</taxon>
        <taxon>Paenibacillaceae</taxon>
        <taxon>Paenibacillus</taxon>
    </lineage>
</organism>
<dbReference type="Gene3D" id="3.40.190.10">
    <property type="entry name" value="Periplasmic binding protein-like II"/>
    <property type="match status" value="1"/>
</dbReference>
<dbReference type="RefSeq" id="WP_379288537.1">
    <property type="nucleotide sequence ID" value="NZ_JBHTIU010000039.1"/>
</dbReference>
<dbReference type="InterPro" id="IPR050490">
    <property type="entry name" value="Bact_solute-bd_prot1"/>
</dbReference>
<keyword evidence="1" id="KW-0732">Signal</keyword>
<feature type="signal peptide" evidence="1">
    <location>
        <begin position="1"/>
        <end position="27"/>
    </location>
</feature>
<dbReference type="Pfam" id="PF01547">
    <property type="entry name" value="SBP_bac_1"/>
    <property type="match status" value="1"/>
</dbReference>
<comment type="caution">
    <text evidence="2">The sequence shown here is derived from an EMBL/GenBank/DDBJ whole genome shotgun (WGS) entry which is preliminary data.</text>
</comment>
<name>A0ABW3DBW8_9BACL</name>
<dbReference type="InterPro" id="IPR006059">
    <property type="entry name" value="SBP"/>
</dbReference>
<evidence type="ECO:0000313" key="3">
    <source>
        <dbReference type="Proteomes" id="UP001597120"/>
    </source>
</evidence>
<gene>
    <name evidence="2" type="ORF">ACFQ03_12875</name>
</gene>
<evidence type="ECO:0000256" key="1">
    <source>
        <dbReference type="SAM" id="SignalP"/>
    </source>
</evidence>
<dbReference type="Proteomes" id="UP001597120">
    <property type="component" value="Unassembled WGS sequence"/>
</dbReference>
<dbReference type="EMBL" id="JBHTIU010000039">
    <property type="protein sequence ID" value="MFD0870047.1"/>
    <property type="molecule type" value="Genomic_DNA"/>
</dbReference>
<dbReference type="PANTHER" id="PTHR43649:SF12">
    <property type="entry name" value="DIACETYLCHITOBIOSE BINDING PROTEIN DASA"/>
    <property type="match status" value="1"/>
</dbReference>
<keyword evidence="3" id="KW-1185">Reference proteome</keyword>
<dbReference type="PROSITE" id="PS51257">
    <property type="entry name" value="PROKAR_LIPOPROTEIN"/>
    <property type="match status" value="1"/>
</dbReference>
<dbReference type="PANTHER" id="PTHR43649">
    <property type="entry name" value="ARABINOSE-BINDING PROTEIN-RELATED"/>
    <property type="match status" value="1"/>
</dbReference>
<feature type="chain" id="PRO_5045221627" evidence="1">
    <location>
        <begin position="28"/>
        <end position="444"/>
    </location>
</feature>
<protein>
    <submittedName>
        <fullName evidence="2">ABC transporter substrate-binding protein</fullName>
    </submittedName>
</protein>